<organism evidence="1 2">
    <name type="scientific">Polaromonas aquatica</name>
    <dbReference type="NCBI Taxonomy" id="332657"/>
    <lineage>
        <taxon>Bacteria</taxon>
        <taxon>Pseudomonadati</taxon>
        <taxon>Pseudomonadota</taxon>
        <taxon>Betaproteobacteria</taxon>
        <taxon>Burkholderiales</taxon>
        <taxon>Comamonadaceae</taxon>
        <taxon>Polaromonas</taxon>
    </lineage>
</organism>
<dbReference type="RefSeq" id="WP_371438599.1">
    <property type="nucleotide sequence ID" value="NZ_JBHSRS010000018.1"/>
</dbReference>
<dbReference type="NCBIfam" id="TIGR01683">
    <property type="entry name" value="thiS"/>
    <property type="match status" value="1"/>
</dbReference>
<dbReference type="EMBL" id="JBHSRS010000018">
    <property type="protein sequence ID" value="MFC6281796.1"/>
    <property type="molecule type" value="Genomic_DNA"/>
</dbReference>
<dbReference type="PANTHER" id="PTHR34472:SF1">
    <property type="entry name" value="SULFUR CARRIER PROTEIN THIS"/>
    <property type="match status" value="1"/>
</dbReference>
<dbReference type="PANTHER" id="PTHR34472">
    <property type="entry name" value="SULFUR CARRIER PROTEIN THIS"/>
    <property type="match status" value="1"/>
</dbReference>
<dbReference type="Gene3D" id="3.10.20.30">
    <property type="match status" value="1"/>
</dbReference>
<proteinExistence type="predicted"/>
<evidence type="ECO:0000313" key="2">
    <source>
        <dbReference type="Proteomes" id="UP001596270"/>
    </source>
</evidence>
<evidence type="ECO:0000313" key="1">
    <source>
        <dbReference type="EMBL" id="MFC6281796.1"/>
    </source>
</evidence>
<sequence length="72" mass="7771">MSTMNSLEISLNGKRIETAAATLQALLLAHGYELQTAFACAINSSFVPRPQWPERALQNGDRIDIVTPITGG</sequence>
<dbReference type="Pfam" id="PF02597">
    <property type="entry name" value="ThiS"/>
    <property type="match status" value="1"/>
</dbReference>
<dbReference type="InterPro" id="IPR003749">
    <property type="entry name" value="ThiS/MoaD-like"/>
</dbReference>
<dbReference type="InterPro" id="IPR010035">
    <property type="entry name" value="Thi_S"/>
</dbReference>
<protein>
    <submittedName>
        <fullName evidence="1">Sulfur carrier protein ThiS</fullName>
    </submittedName>
</protein>
<accession>A0ABW1TZB1</accession>
<dbReference type="SUPFAM" id="SSF54285">
    <property type="entry name" value="MoaD/ThiS"/>
    <property type="match status" value="1"/>
</dbReference>
<name>A0ABW1TZB1_9BURK</name>
<keyword evidence="2" id="KW-1185">Reference proteome</keyword>
<gene>
    <name evidence="1" type="primary">thiS</name>
    <name evidence="1" type="ORF">ACFQND_11185</name>
</gene>
<dbReference type="InterPro" id="IPR016155">
    <property type="entry name" value="Mopterin_synth/thiamin_S_b"/>
</dbReference>
<dbReference type="Proteomes" id="UP001596270">
    <property type="component" value="Unassembled WGS sequence"/>
</dbReference>
<reference evidence="2" key="1">
    <citation type="journal article" date="2019" name="Int. J. Syst. Evol. Microbiol.">
        <title>The Global Catalogue of Microorganisms (GCM) 10K type strain sequencing project: providing services to taxonomists for standard genome sequencing and annotation.</title>
        <authorList>
            <consortium name="The Broad Institute Genomics Platform"/>
            <consortium name="The Broad Institute Genome Sequencing Center for Infectious Disease"/>
            <person name="Wu L."/>
            <person name="Ma J."/>
        </authorList>
    </citation>
    <scope>NUCLEOTIDE SEQUENCE [LARGE SCALE GENOMIC DNA]</scope>
    <source>
        <strain evidence="2">CCUG 39402</strain>
    </source>
</reference>
<comment type="caution">
    <text evidence="1">The sequence shown here is derived from an EMBL/GenBank/DDBJ whole genome shotgun (WGS) entry which is preliminary data.</text>
</comment>
<dbReference type="CDD" id="cd00565">
    <property type="entry name" value="Ubl_ThiS"/>
    <property type="match status" value="1"/>
</dbReference>
<dbReference type="InterPro" id="IPR012675">
    <property type="entry name" value="Beta-grasp_dom_sf"/>
</dbReference>